<accession>A0ACC2G4V5</accession>
<protein>
    <submittedName>
        <fullName evidence="1">Uncharacterized protein</fullName>
    </submittedName>
</protein>
<gene>
    <name evidence="1" type="ORF">DPEC_G00206400</name>
</gene>
<evidence type="ECO:0000313" key="1">
    <source>
        <dbReference type="EMBL" id="KAJ7998582.1"/>
    </source>
</evidence>
<dbReference type="Proteomes" id="UP001157502">
    <property type="component" value="Chromosome 17"/>
</dbReference>
<dbReference type="EMBL" id="CM055744">
    <property type="protein sequence ID" value="KAJ7998582.1"/>
    <property type="molecule type" value="Genomic_DNA"/>
</dbReference>
<comment type="caution">
    <text evidence="1">The sequence shown here is derived from an EMBL/GenBank/DDBJ whole genome shotgun (WGS) entry which is preliminary data.</text>
</comment>
<reference evidence="1" key="1">
    <citation type="submission" date="2021-05" db="EMBL/GenBank/DDBJ databases">
        <authorList>
            <person name="Pan Q."/>
            <person name="Jouanno E."/>
            <person name="Zahm M."/>
            <person name="Klopp C."/>
            <person name="Cabau C."/>
            <person name="Louis A."/>
            <person name="Berthelot C."/>
            <person name="Parey E."/>
            <person name="Roest Crollius H."/>
            <person name="Montfort J."/>
            <person name="Robinson-Rechavi M."/>
            <person name="Bouchez O."/>
            <person name="Lampietro C."/>
            <person name="Lopez Roques C."/>
            <person name="Donnadieu C."/>
            <person name="Postlethwait J."/>
            <person name="Bobe J."/>
            <person name="Dillon D."/>
            <person name="Chandos A."/>
            <person name="von Hippel F."/>
            <person name="Guiguen Y."/>
        </authorList>
    </citation>
    <scope>NUCLEOTIDE SEQUENCE</scope>
    <source>
        <strain evidence="1">YG-Jan2019</strain>
    </source>
</reference>
<organism evidence="1 2">
    <name type="scientific">Dallia pectoralis</name>
    <name type="common">Alaska blackfish</name>
    <dbReference type="NCBI Taxonomy" id="75939"/>
    <lineage>
        <taxon>Eukaryota</taxon>
        <taxon>Metazoa</taxon>
        <taxon>Chordata</taxon>
        <taxon>Craniata</taxon>
        <taxon>Vertebrata</taxon>
        <taxon>Euteleostomi</taxon>
        <taxon>Actinopterygii</taxon>
        <taxon>Neopterygii</taxon>
        <taxon>Teleostei</taxon>
        <taxon>Protacanthopterygii</taxon>
        <taxon>Esociformes</taxon>
        <taxon>Umbridae</taxon>
        <taxon>Dallia</taxon>
    </lineage>
</organism>
<sequence>MQRTGGVRDSEKKRMTNGPGETRGVKDTKGKREHDMKGATERETDNGCQREARGHRPLDTLTTKQSPLSSTPRRTTHASMLTNKNKLKHLSYVDG</sequence>
<name>A0ACC2G4V5_DALPE</name>
<keyword evidence="2" id="KW-1185">Reference proteome</keyword>
<evidence type="ECO:0000313" key="2">
    <source>
        <dbReference type="Proteomes" id="UP001157502"/>
    </source>
</evidence>
<proteinExistence type="predicted"/>